<comment type="subcellular location">
    <subcellularLocation>
        <location evidence="1">Membrane</location>
        <topology evidence="1">Multi-pass membrane protein</topology>
    </subcellularLocation>
</comment>
<evidence type="ECO:0000256" key="5">
    <source>
        <dbReference type="SAM" id="MobiDB-lite"/>
    </source>
</evidence>
<reference evidence="7" key="1">
    <citation type="submission" date="2023-07" db="EMBL/GenBank/DDBJ databases">
        <title>Black Yeasts Isolated from many extreme environments.</title>
        <authorList>
            <person name="Coleine C."/>
            <person name="Stajich J.E."/>
            <person name="Selbmann L."/>
        </authorList>
    </citation>
    <scope>NUCLEOTIDE SEQUENCE</scope>
    <source>
        <strain evidence="7">CCFEE 5485</strain>
    </source>
</reference>
<feature type="transmembrane region" description="Helical" evidence="6">
    <location>
        <begin position="44"/>
        <end position="68"/>
    </location>
</feature>
<dbReference type="PANTHER" id="PTHR23423">
    <property type="entry name" value="ORGANIC SOLUTE TRANSPORTER-RELATED"/>
    <property type="match status" value="1"/>
</dbReference>
<evidence type="ECO:0000256" key="3">
    <source>
        <dbReference type="ARBA" id="ARBA00022989"/>
    </source>
</evidence>
<feature type="transmembrane region" description="Helical" evidence="6">
    <location>
        <begin position="282"/>
        <end position="301"/>
    </location>
</feature>
<feature type="transmembrane region" description="Helical" evidence="6">
    <location>
        <begin position="201"/>
        <end position="224"/>
    </location>
</feature>
<evidence type="ECO:0000256" key="2">
    <source>
        <dbReference type="ARBA" id="ARBA00022692"/>
    </source>
</evidence>
<evidence type="ECO:0000313" key="8">
    <source>
        <dbReference type="Proteomes" id="UP001274830"/>
    </source>
</evidence>
<dbReference type="AlphaFoldDB" id="A0AAE1C114"/>
<keyword evidence="4 6" id="KW-0472">Membrane</keyword>
<evidence type="ECO:0000256" key="6">
    <source>
        <dbReference type="SAM" id="Phobius"/>
    </source>
</evidence>
<keyword evidence="8" id="KW-1185">Reference proteome</keyword>
<evidence type="ECO:0000256" key="4">
    <source>
        <dbReference type="ARBA" id="ARBA00023136"/>
    </source>
</evidence>
<keyword evidence="3 6" id="KW-1133">Transmembrane helix</keyword>
<accession>A0AAE1C114</accession>
<dbReference type="EMBL" id="JAUTXT010000020">
    <property type="protein sequence ID" value="KAK3674379.1"/>
    <property type="molecule type" value="Genomic_DNA"/>
</dbReference>
<dbReference type="SMART" id="SM01417">
    <property type="entry name" value="Solute_trans_a"/>
    <property type="match status" value="1"/>
</dbReference>
<gene>
    <name evidence="7" type="ORF">LTR78_005848</name>
</gene>
<organism evidence="7 8">
    <name type="scientific">Recurvomyces mirabilis</name>
    <dbReference type="NCBI Taxonomy" id="574656"/>
    <lineage>
        <taxon>Eukaryota</taxon>
        <taxon>Fungi</taxon>
        <taxon>Dikarya</taxon>
        <taxon>Ascomycota</taxon>
        <taxon>Pezizomycotina</taxon>
        <taxon>Dothideomycetes</taxon>
        <taxon>Dothideomycetidae</taxon>
        <taxon>Mycosphaerellales</taxon>
        <taxon>Teratosphaeriaceae</taxon>
        <taxon>Recurvomyces</taxon>
    </lineage>
</organism>
<keyword evidence="2 6" id="KW-0812">Transmembrane</keyword>
<dbReference type="InterPro" id="IPR005178">
    <property type="entry name" value="Ostalpha/TMEM184C"/>
</dbReference>
<sequence>MSASQNTTKIIYQALAKAEKTCGTPWVAFYTIPLPHLQIHFHQLLTILTATACIISILLALYLLWGHLFHWTKPHQQKQIVRIIVFIPVVQLCQLFSVWFYNASAYCQAWAEYYQGFGITALFLLYLALATPEDTLHREHFFDNLQRLWHNGRAKGQDGSLRWFRILCIMNFQVTLFRTATCLATIFLWSFTCPLNKARQYGFIVITVIQGISTMIAVFSNILLERRLHEELKPHRGTYKLWSFKAVVGLQATQNVIFSVLAEKSVFRPSPPFHISYMDFSVGIPNFMFSVEMLIVAGMFLHSMTFEPYLKQVRAGAEVHATPVGALGLAYAMTPWATKRGHSFEVPEAEKGGVKLAEPGISTDATPDEPRVNNGQYGMNL</sequence>
<feature type="transmembrane region" description="Helical" evidence="6">
    <location>
        <begin position="80"/>
        <end position="101"/>
    </location>
</feature>
<protein>
    <recommendedName>
        <fullName evidence="9">DUF300-domain-containing protein</fullName>
    </recommendedName>
</protein>
<feature type="region of interest" description="Disordered" evidence="5">
    <location>
        <begin position="358"/>
        <end position="381"/>
    </location>
</feature>
<feature type="transmembrane region" description="Helical" evidence="6">
    <location>
        <begin position="163"/>
        <end position="189"/>
    </location>
</feature>
<proteinExistence type="predicted"/>
<feature type="transmembrane region" description="Helical" evidence="6">
    <location>
        <begin position="113"/>
        <end position="131"/>
    </location>
</feature>
<evidence type="ECO:0000313" key="7">
    <source>
        <dbReference type="EMBL" id="KAK3674379.1"/>
    </source>
</evidence>
<dbReference type="GO" id="GO:0016020">
    <property type="term" value="C:membrane"/>
    <property type="evidence" value="ECO:0007669"/>
    <property type="project" value="UniProtKB-SubCell"/>
</dbReference>
<name>A0AAE1C114_9PEZI</name>
<dbReference type="Pfam" id="PF03619">
    <property type="entry name" value="Solute_trans_a"/>
    <property type="match status" value="1"/>
</dbReference>
<evidence type="ECO:0000256" key="1">
    <source>
        <dbReference type="ARBA" id="ARBA00004141"/>
    </source>
</evidence>
<evidence type="ECO:0008006" key="9">
    <source>
        <dbReference type="Google" id="ProtNLM"/>
    </source>
</evidence>
<comment type="caution">
    <text evidence="7">The sequence shown here is derived from an EMBL/GenBank/DDBJ whole genome shotgun (WGS) entry which is preliminary data.</text>
</comment>
<dbReference type="Proteomes" id="UP001274830">
    <property type="component" value="Unassembled WGS sequence"/>
</dbReference>